<comment type="caution">
    <text evidence="2">The sequence shown here is derived from an EMBL/GenBank/DDBJ whole genome shotgun (WGS) entry which is preliminary data.</text>
</comment>
<evidence type="ECO:0000256" key="1">
    <source>
        <dbReference type="SAM" id="MobiDB-lite"/>
    </source>
</evidence>
<accession>A0A1F5LPT3</accession>
<dbReference type="AlphaFoldDB" id="A0A1F5LPT3"/>
<dbReference type="OrthoDB" id="2993351at2759"/>
<dbReference type="PANTHER" id="PTHR40780:SF3">
    <property type="entry name" value="DUF3669 DOMAIN-CONTAINING PROTEIN"/>
    <property type="match status" value="1"/>
</dbReference>
<feature type="compositionally biased region" description="Polar residues" evidence="1">
    <location>
        <begin position="1"/>
        <end position="11"/>
    </location>
</feature>
<dbReference type="GeneID" id="34573719"/>
<feature type="region of interest" description="Disordered" evidence="1">
    <location>
        <begin position="1"/>
        <end position="26"/>
    </location>
</feature>
<protein>
    <submittedName>
        <fullName evidence="2">Uncharacterized protein</fullName>
    </submittedName>
</protein>
<proteinExistence type="predicted"/>
<sequence>MTPNSLINNSLHLHGPSPQISSKKHDATMTRESLIKDSPQRMIRKGFCGTVWAASEKGYAFNREDGGPGRSLKNDFRMHHQVLQAFQNFTMSSHTTNETILNESPQIRLQIQIPTCYDFIKATDQDWWSLNQQKFRSGYTPCNMIQSQRIPPFSETTRELLITNYCPSKIAQQIRTSEPNKDCLIRPYLGRRRTQKPHYGDTRHDIKLYPAVREDNGRNSRYNALDR</sequence>
<dbReference type="Proteomes" id="UP000177622">
    <property type="component" value="Unassembled WGS sequence"/>
</dbReference>
<organism evidence="2 3">
    <name type="scientific">Penicillium arizonense</name>
    <dbReference type="NCBI Taxonomy" id="1835702"/>
    <lineage>
        <taxon>Eukaryota</taxon>
        <taxon>Fungi</taxon>
        <taxon>Dikarya</taxon>
        <taxon>Ascomycota</taxon>
        <taxon>Pezizomycotina</taxon>
        <taxon>Eurotiomycetes</taxon>
        <taxon>Eurotiomycetidae</taxon>
        <taxon>Eurotiales</taxon>
        <taxon>Aspergillaceae</taxon>
        <taxon>Penicillium</taxon>
    </lineage>
</organism>
<evidence type="ECO:0000313" key="3">
    <source>
        <dbReference type="Proteomes" id="UP000177622"/>
    </source>
</evidence>
<gene>
    <name evidence="2" type="ORF">PENARI_c004G02449</name>
</gene>
<reference evidence="2 3" key="1">
    <citation type="journal article" date="2016" name="Sci. Rep.">
        <title>Penicillium arizonense, a new, genome sequenced fungal species, reveals a high chemical diversity in secreted metabolites.</title>
        <authorList>
            <person name="Grijseels S."/>
            <person name="Nielsen J.C."/>
            <person name="Randelovic M."/>
            <person name="Nielsen J."/>
            <person name="Nielsen K.F."/>
            <person name="Workman M."/>
            <person name="Frisvad J.C."/>
        </authorList>
    </citation>
    <scope>NUCLEOTIDE SEQUENCE [LARGE SCALE GENOMIC DNA]</scope>
    <source>
        <strain evidence="2 3">CBS 141311</strain>
    </source>
</reference>
<keyword evidence="3" id="KW-1185">Reference proteome</keyword>
<name>A0A1F5LPT3_PENAI</name>
<evidence type="ECO:0000313" key="2">
    <source>
        <dbReference type="EMBL" id="OGE55214.1"/>
    </source>
</evidence>
<dbReference type="RefSeq" id="XP_022490644.1">
    <property type="nucleotide sequence ID" value="XM_022628985.1"/>
</dbReference>
<dbReference type="PANTHER" id="PTHR40780">
    <property type="entry name" value="DUF3669 DOMAIN-CONTAINING PROTEIN"/>
    <property type="match status" value="1"/>
</dbReference>
<dbReference type="EMBL" id="LXJU01000004">
    <property type="protein sequence ID" value="OGE55214.1"/>
    <property type="molecule type" value="Genomic_DNA"/>
</dbReference>